<proteinExistence type="predicted"/>
<dbReference type="RefSeq" id="XP_053580185.1">
    <property type="nucleotide sequence ID" value="XM_053736619.1"/>
</dbReference>
<dbReference type="GeneID" id="9813842"/>
<comment type="caution">
    <text evidence="1">The sequence shown here is derived from an EMBL/GenBank/DDBJ whole genome shotgun (WGS) entry which is preliminary data.</text>
</comment>
<reference evidence="1 2" key="1">
    <citation type="submission" date="2019-12" db="EMBL/GenBank/DDBJ databases">
        <title>Chromosome-level assembly of the Caenorhabditis remanei genome.</title>
        <authorList>
            <person name="Teterina A.A."/>
            <person name="Willis J.H."/>
            <person name="Phillips P.C."/>
        </authorList>
    </citation>
    <scope>NUCLEOTIDE SEQUENCE [LARGE SCALE GENOMIC DNA]</scope>
    <source>
        <strain evidence="1 2">PX506</strain>
        <tissue evidence="1">Whole organism</tissue>
    </source>
</reference>
<name>A0A6A5G4D4_CAERE</name>
<sequence length="118" mass="13462">MLARKLVLWQSSGISKVKEDAERGLVAGKCYWRTNADGNLCDRCKNTLDCVLVIDSSMEKTVINVCQNSTNYLYICETSDSSFYYANISHYVCEAQYDNLTSRKVETRESPTQNHEQT</sequence>
<evidence type="ECO:0000313" key="1">
    <source>
        <dbReference type="EMBL" id="KAF1749565.1"/>
    </source>
</evidence>
<gene>
    <name evidence="1" type="ORF">GCK72_026033</name>
</gene>
<dbReference type="EMBL" id="WUAV01000006">
    <property type="protein sequence ID" value="KAF1749565.1"/>
    <property type="molecule type" value="Genomic_DNA"/>
</dbReference>
<protein>
    <submittedName>
        <fullName evidence="1">Uncharacterized protein</fullName>
    </submittedName>
</protein>
<organism evidence="1 2">
    <name type="scientific">Caenorhabditis remanei</name>
    <name type="common">Caenorhabditis vulgaris</name>
    <dbReference type="NCBI Taxonomy" id="31234"/>
    <lineage>
        <taxon>Eukaryota</taxon>
        <taxon>Metazoa</taxon>
        <taxon>Ecdysozoa</taxon>
        <taxon>Nematoda</taxon>
        <taxon>Chromadorea</taxon>
        <taxon>Rhabditida</taxon>
        <taxon>Rhabditina</taxon>
        <taxon>Rhabditomorpha</taxon>
        <taxon>Rhabditoidea</taxon>
        <taxon>Rhabditidae</taxon>
        <taxon>Peloderinae</taxon>
        <taxon>Caenorhabditis</taxon>
    </lineage>
</organism>
<accession>A0A6A5G4D4</accession>
<dbReference type="CTD" id="9813842"/>
<dbReference type="AlphaFoldDB" id="A0A6A5G4D4"/>
<dbReference type="KEGG" id="crq:GCK72_026033"/>
<dbReference type="Proteomes" id="UP000483820">
    <property type="component" value="Chromosome X"/>
</dbReference>
<evidence type="ECO:0000313" key="2">
    <source>
        <dbReference type="Proteomes" id="UP000483820"/>
    </source>
</evidence>